<accession>A0A6D0C280</accession>
<evidence type="ECO:0000313" key="3">
    <source>
        <dbReference type="Proteomes" id="UP000462271"/>
    </source>
</evidence>
<protein>
    <submittedName>
        <fullName evidence="2">Uncharacterized protein</fullName>
    </submittedName>
</protein>
<gene>
    <name evidence="2" type="ORF">GP954_36080</name>
    <name evidence="1" type="ORF">GQM21_23825</name>
</gene>
<organism evidence="2 4">
    <name type="scientific">Escherichia coli</name>
    <dbReference type="NCBI Taxonomy" id="562"/>
    <lineage>
        <taxon>Bacteria</taxon>
        <taxon>Pseudomonadati</taxon>
        <taxon>Pseudomonadota</taxon>
        <taxon>Gammaproteobacteria</taxon>
        <taxon>Enterobacterales</taxon>
        <taxon>Enterobacteriaceae</taxon>
        <taxon>Escherichia</taxon>
    </lineage>
</organism>
<feature type="non-terminal residue" evidence="2">
    <location>
        <position position="1"/>
    </location>
</feature>
<dbReference type="EMBL" id="WTML01000175">
    <property type="protein sequence ID" value="MWL00152.1"/>
    <property type="molecule type" value="Genomic_DNA"/>
</dbReference>
<evidence type="ECO:0000313" key="2">
    <source>
        <dbReference type="EMBL" id="MWT90470.1"/>
    </source>
</evidence>
<proteinExistence type="predicted"/>
<evidence type="ECO:0000313" key="1">
    <source>
        <dbReference type="EMBL" id="MWL00152.1"/>
    </source>
</evidence>
<reference evidence="2 4" key="2">
    <citation type="submission" date="2019-12" db="EMBL/GenBank/DDBJ databases">
        <title>Enteriobacteria Tanzani isolates_8377-8380.</title>
        <authorList>
            <person name="Subbiah M."/>
            <person name="Call D."/>
        </authorList>
    </citation>
    <scope>NUCLEOTIDE SEQUENCE [LARGE SCALE GENOMIC DNA]</scope>
    <source>
        <strain evidence="2 4">8378wC7</strain>
    </source>
</reference>
<dbReference type="AlphaFoldDB" id="A0A6D0C280"/>
<name>A0A6D0C280_ECOLX</name>
<dbReference type="Proteomes" id="UP000480485">
    <property type="component" value="Unassembled WGS sequence"/>
</dbReference>
<dbReference type="EMBL" id="WTRN01003268">
    <property type="protein sequence ID" value="MWT90470.1"/>
    <property type="molecule type" value="Genomic_DNA"/>
</dbReference>
<dbReference type="Proteomes" id="UP000462271">
    <property type="component" value="Unassembled WGS sequence"/>
</dbReference>
<sequence>LSDPTLTVQAYTVNPQTERVKMYWQKANGEAWGTLHALLADINSQGQVQMAMNGGIYDEGDAANLLI</sequence>
<evidence type="ECO:0000313" key="4">
    <source>
        <dbReference type="Proteomes" id="UP000480485"/>
    </source>
</evidence>
<reference evidence="1 3" key="1">
    <citation type="submission" date="2019-12" db="EMBL/GenBank/DDBJ databases">
        <title>Enteriobacteria Tanzani isolates_10432.</title>
        <authorList>
            <person name="Subbiah M."/>
            <person name="Call D."/>
        </authorList>
    </citation>
    <scope>NUCLEOTIDE SEQUENCE [LARGE SCALE GENOMIC DNA]</scope>
    <source>
        <strain evidence="1 3">10432wG8</strain>
    </source>
</reference>
<comment type="caution">
    <text evidence="2">The sequence shown here is derived from an EMBL/GenBank/DDBJ whole genome shotgun (WGS) entry which is preliminary data.</text>
</comment>